<evidence type="ECO:0000256" key="4">
    <source>
        <dbReference type="ARBA" id="ARBA00023136"/>
    </source>
</evidence>
<dbReference type="NCBIfam" id="TIGR01593">
    <property type="entry name" value="holin_tox_secr"/>
    <property type="match status" value="1"/>
</dbReference>
<keyword evidence="4 5" id="KW-0472">Membrane</keyword>
<name>A0A1V4SMF8_RUMHU</name>
<dbReference type="Pfam" id="PF05105">
    <property type="entry name" value="Phage_holin_4_1"/>
    <property type="match status" value="1"/>
</dbReference>
<keyword evidence="7" id="KW-1185">Reference proteome</keyword>
<dbReference type="RefSeq" id="WP_080063742.1">
    <property type="nucleotide sequence ID" value="NZ_MZGX01000006.1"/>
</dbReference>
<comment type="caution">
    <text evidence="6">The sequence shown here is derived from an EMBL/GenBank/DDBJ whole genome shotgun (WGS) entry which is preliminary data.</text>
</comment>
<keyword evidence="2 5" id="KW-0812">Transmembrane</keyword>
<reference evidence="6 7" key="1">
    <citation type="submission" date="2017-03" db="EMBL/GenBank/DDBJ databases">
        <title>Genome sequence of Clostridium hungatei DSM 14427.</title>
        <authorList>
            <person name="Poehlein A."/>
            <person name="Daniel R."/>
        </authorList>
    </citation>
    <scope>NUCLEOTIDE SEQUENCE [LARGE SCALE GENOMIC DNA]</scope>
    <source>
        <strain evidence="6 7">DSM 14427</strain>
    </source>
</reference>
<protein>
    <submittedName>
        <fullName evidence="6">Holin family protein</fullName>
    </submittedName>
</protein>
<organism evidence="6 7">
    <name type="scientific">Ruminiclostridium hungatei</name>
    <name type="common">Clostridium hungatei</name>
    <dbReference type="NCBI Taxonomy" id="48256"/>
    <lineage>
        <taxon>Bacteria</taxon>
        <taxon>Bacillati</taxon>
        <taxon>Bacillota</taxon>
        <taxon>Clostridia</taxon>
        <taxon>Eubacteriales</taxon>
        <taxon>Oscillospiraceae</taxon>
        <taxon>Ruminiclostridium</taxon>
    </lineage>
</organism>
<evidence type="ECO:0000313" key="7">
    <source>
        <dbReference type="Proteomes" id="UP000191554"/>
    </source>
</evidence>
<evidence type="ECO:0000256" key="1">
    <source>
        <dbReference type="ARBA" id="ARBA00004141"/>
    </source>
</evidence>
<sequence length="155" mass="16872">MDNINAFKITIVAVFAGVSAWLGWFGWLIVAFIFCMTVDWITGSMAAWKRGAWESKTAREGIWHKTGSIVAVLVALILDWVIGNVMNNIPNIQIPFSYTVLITPVVLVWYILTELGSIIENAGKMGAPVPGFLRKAISVFKGTVDAAGEKAISGK</sequence>
<dbReference type="Proteomes" id="UP000191554">
    <property type="component" value="Unassembled WGS sequence"/>
</dbReference>
<dbReference type="EMBL" id="MZGX01000006">
    <property type="protein sequence ID" value="OPX45068.1"/>
    <property type="molecule type" value="Genomic_DNA"/>
</dbReference>
<proteinExistence type="predicted"/>
<evidence type="ECO:0000313" key="6">
    <source>
        <dbReference type="EMBL" id="OPX45068.1"/>
    </source>
</evidence>
<feature type="transmembrane region" description="Helical" evidence="5">
    <location>
        <begin position="20"/>
        <end position="41"/>
    </location>
</feature>
<evidence type="ECO:0000256" key="3">
    <source>
        <dbReference type="ARBA" id="ARBA00022989"/>
    </source>
</evidence>
<evidence type="ECO:0000256" key="2">
    <source>
        <dbReference type="ARBA" id="ARBA00022692"/>
    </source>
</evidence>
<feature type="transmembrane region" description="Helical" evidence="5">
    <location>
        <begin position="94"/>
        <end position="112"/>
    </location>
</feature>
<gene>
    <name evidence="6" type="ORF">CLHUN_13000</name>
</gene>
<dbReference type="GO" id="GO:0016020">
    <property type="term" value="C:membrane"/>
    <property type="evidence" value="ECO:0007669"/>
    <property type="project" value="UniProtKB-SubCell"/>
</dbReference>
<dbReference type="InterPro" id="IPR006480">
    <property type="entry name" value="Phage_holin_4_1"/>
</dbReference>
<comment type="subcellular location">
    <subcellularLocation>
        <location evidence="1">Membrane</location>
        <topology evidence="1">Multi-pass membrane protein</topology>
    </subcellularLocation>
</comment>
<feature type="transmembrane region" description="Helical" evidence="5">
    <location>
        <begin position="62"/>
        <end position="82"/>
    </location>
</feature>
<dbReference type="AlphaFoldDB" id="A0A1V4SMF8"/>
<accession>A0A1V4SMF8</accession>
<dbReference type="STRING" id="48256.CLHUN_13000"/>
<evidence type="ECO:0000256" key="5">
    <source>
        <dbReference type="SAM" id="Phobius"/>
    </source>
</evidence>
<keyword evidence="3 5" id="KW-1133">Transmembrane helix</keyword>
<dbReference type="OrthoDB" id="88184at2"/>